<dbReference type="InterPro" id="IPR012677">
    <property type="entry name" value="Nucleotide-bd_a/b_plait_sf"/>
</dbReference>
<dbReference type="Pfam" id="PF00076">
    <property type="entry name" value="RRM_1"/>
    <property type="match status" value="1"/>
</dbReference>
<feature type="compositionally biased region" description="Low complexity" evidence="4">
    <location>
        <begin position="89"/>
        <end position="102"/>
    </location>
</feature>
<dbReference type="GO" id="GO:1990904">
    <property type="term" value="C:ribonucleoprotein complex"/>
    <property type="evidence" value="ECO:0007669"/>
    <property type="project" value="InterPro"/>
</dbReference>
<keyword evidence="2 3" id="KW-0694">RNA-binding</keyword>
<evidence type="ECO:0000313" key="7">
    <source>
        <dbReference type="Proteomes" id="UP000092666"/>
    </source>
</evidence>
<feature type="compositionally biased region" description="Polar residues" evidence="4">
    <location>
        <begin position="585"/>
        <end position="595"/>
    </location>
</feature>
<feature type="domain" description="RRM" evidence="5">
    <location>
        <begin position="415"/>
        <end position="493"/>
    </location>
</feature>
<evidence type="ECO:0000256" key="4">
    <source>
        <dbReference type="SAM" id="MobiDB-lite"/>
    </source>
</evidence>
<dbReference type="CDD" id="cd00590">
    <property type="entry name" value="RRM_SF"/>
    <property type="match status" value="1"/>
</dbReference>
<feature type="region of interest" description="Disordered" evidence="4">
    <location>
        <begin position="89"/>
        <end position="108"/>
    </location>
</feature>
<dbReference type="SMART" id="SM00360">
    <property type="entry name" value="RRM"/>
    <property type="match status" value="2"/>
</dbReference>
<dbReference type="InterPro" id="IPR002343">
    <property type="entry name" value="Hud_Sxl_RNA"/>
</dbReference>
<keyword evidence="1" id="KW-0677">Repeat</keyword>
<reference evidence="6 7" key="1">
    <citation type="submission" date="2013-07" db="EMBL/GenBank/DDBJ databases">
        <title>The Genome Sequence of Cryptococcus heveanensis BCC8398.</title>
        <authorList>
            <consortium name="The Broad Institute Genome Sequencing Platform"/>
            <person name="Cuomo C."/>
            <person name="Litvintseva A."/>
            <person name="Chen Y."/>
            <person name="Heitman J."/>
            <person name="Sun S."/>
            <person name="Springer D."/>
            <person name="Dromer F."/>
            <person name="Young S.K."/>
            <person name="Zeng Q."/>
            <person name="Gargeya S."/>
            <person name="Fitzgerald M."/>
            <person name="Abouelleil A."/>
            <person name="Alvarado L."/>
            <person name="Berlin A.M."/>
            <person name="Chapman S.B."/>
            <person name="Dewar J."/>
            <person name="Goldberg J."/>
            <person name="Griggs A."/>
            <person name="Gujja S."/>
            <person name="Hansen M."/>
            <person name="Howarth C."/>
            <person name="Imamovic A."/>
            <person name="Larimer J."/>
            <person name="McCowan C."/>
            <person name="Murphy C."/>
            <person name="Pearson M."/>
            <person name="Priest M."/>
            <person name="Roberts A."/>
            <person name="Saif S."/>
            <person name="Shea T."/>
            <person name="Sykes S."/>
            <person name="Wortman J."/>
            <person name="Nusbaum C."/>
            <person name="Birren B."/>
        </authorList>
    </citation>
    <scope>NUCLEOTIDE SEQUENCE [LARGE SCALE GENOMIC DNA]</scope>
    <source>
        <strain evidence="6 7">BCC8398</strain>
    </source>
</reference>
<dbReference type="PANTHER" id="PTHR24012">
    <property type="entry name" value="RNA BINDING PROTEIN"/>
    <property type="match status" value="1"/>
</dbReference>
<evidence type="ECO:0000256" key="1">
    <source>
        <dbReference type="ARBA" id="ARBA00022737"/>
    </source>
</evidence>
<feature type="region of interest" description="Disordered" evidence="4">
    <location>
        <begin position="1"/>
        <end position="50"/>
    </location>
</feature>
<feature type="region of interest" description="Disordered" evidence="4">
    <location>
        <begin position="573"/>
        <end position="608"/>
    </location>
</feature>
<dbReference type="PROSITE" id="PS50102">
    <property type="entry name" value="RRM"/>
    <property type="match status" value="2"/>
</dbReference>
<proteinExistence type="predicted"/>
<evidence type="ECO:0000313" key="6">
    <source>
        <dbReference type="EMBL" id="OCF32600.1"/>
    </source>
</evidence>
<gene>
    <name evidence="6" type="ORF">I316_05780</name>
</gene>
<dbReference type="Proteomes" id="UP000092666">
    <property type="component" value="Unassembled WGS sequence"/>
</dbReference>
<protein>
    <recommendedName>
        <fullName evidence="5">RRM domain-containing protein</fullName>
    </recommendedName>
</protein>
<dbReference type="OrthoDB" id="271725at2759"/>
<evidence type="ECO:0000256" key="3">
    <source>
        <dbReference type="PROSITE-ProRule" id="PRU00176"/>
    </source>
</evidence>
<evidence type="ECO:0000256" key="2">
    <source>
        <dbReference type="ARBA" id="ARBA00022884"/>
    </source>
</evidence>
<dbReference type="InterPro" id="IPR000504">
    <property type="entry name" value="RRM_dom"/>
</dbReference>
<dbReference type="EMBL" id="KI669507">
    <property type="protein sequence ID" value="OCF32600.1"/>
    <property type="molecule type" value="Genomic_DNA"/>
</dbReference>
<keyword evidence="7" id="KW-1185">Reference proteome</keyword>
<name>A0A1B9GNF8_9TREE</name>
<feature type="compositionally biased region" description="Basic and acidic residues" evidence="4">
    <location>
        <begin position="596"/>
        <end position="608"/>
    </location>
</feature>
<reference evidence="7" key="2">
    <citation type="submission" date="2013-12" db="EMBL/GenBank/DDBJ databases">
        <title>Evolution of pathogenesis and genome organization in the Tremellales.</title>
        <authorList>
            <person name="Cuomo C."/>
            <person name="Litvintseva A."/>
            <person name="Heitman J."/>
            <person name="Chen Y."/>
            <person name="Sun S."/>
            <person name="Springer D."/>
            <person name="Dromer F."/>
            <person name="Young S."/>
            <person name="Zeng Q."/>
            <person name="Chapman S."/>
            <person name="Gujja S."/>
            <person name="Saif S."/>
            <person name="Birren B."/>
        </authorList>
    </citation>
    <scope>NUCLEOTIDE SEQUENCE [LARGE SCALE GENOMIC DNA]</scope>
    <source>
        <strain evidence="7">BCC8398</strain>
    </source>
</reference>
<feature type="compositionally biased region" description="Low complexity" evidence="4">
    <location>
        <begin position="21"/>
        <end position="50"/>
    </location>
</feature>
<dbReference type="Gene3D" id="3.30.70.330">
    <property type="match status" value="2"/>
</dbReference>
<evidence type="ECO:0000259" key="5">
    <source>
        <dbReference type="PROSITE" id="PS50102"/>
    </source>
</evidence>
<dbReference type="SUPFAM" id="SSF54928">
    <property type="entry name" value="RNA-binding domain, RBD"/>
    <property type="match status" value="1"/>
</dbReference>
<dbReference type="InterPro" id="IPR035979">
    <property type="entry name" value="RBD_domain_sf"/>
</dbReference>
<feature type="compositionally biased region" description="Polar residues" evidence="4">
    <location>
        <begin position="1"/>
        <end position="12"/>
    </location>
</feature>
<dbReference type="GO" id="GO:0003723">
    <property type="term" value="F:RNA binding"/>
    <property type="evidence" value="ECO:0007669"/>
    <property type="project" value="UniProtKB-UniRule"/>
</dbReference>
<accession>A0A1B9GNF8</accession>
<dbReference type="PRINTS" id="PR00961">
    <property type="entry name" value="HUDSXLRNA"/>
</dbReference>
<dbReference type="STRING" id="1296120.A0A1B9GNF8"/>
<dbReference type="AlphaFoldDB" id="A0A1B9GNF8"/>
<feature type="domain" description="RRM" evidence="5">
    <location>
        <begin position="331"/>
        <end position="400"/>
    </location>
</feature>
<sequence>MFSSIAPSSRCLTPSSPPFVFPRSSPTFTSRSDTNTNTSTTSSFSLLGSPSSSLLTAHSLTPTGSSQYREKGDLFPSLSTLATSVAPATTTTTTSFNSSSPTKAKPFGAGWKSTSTNFSSMREINPFLPAARHQEDARIARARSPGPRILPSQDESAPSFRKMESATTRDLFPINTSPSIPHEFELYTPTSPHSQGYLPFGATHQYPYPISPTDSITDSSLHRHPSISTIDIELDDHGTPFPVYPSSSTGLLHHQSVPNLPFQQGLSRRPSGMSVRFKEEVPDVPQGIKNDGIPRGLRRMPGFNFGQLGGPKNKLSSSRSMPVIQMVGEGRNVFIHRVNANLTEDELRDYASEFGDVVSVKIPARTTKPHAFVMFKKPEQAQRFIVHLKMGNVECEFGKANYQVQNKALEDPNSANLYVAGLPVTMTYEELADLLAPGKICSWKPLVDEAGNRRGPVMARLQTRPQAEDVIRRLNGKYYPGMSEKLQVRIADSDEQKHFKRQQNVWRERVPPAERNRDIVISKPLWNQHEAEQDEIPDLLNTREYLASQLEAIDQKLSRTAISPRAGHSIAFPNHRAASDHPTYPSETVVTPTSSRVEDREPRRTCNDSYHEEWATGIIGPAPTQWEPARSNLPFIHSTDRSAIQTGGQASFRPVASFAPTHSRQQTLSLGSLAQTQPGDGLGLGADLWAAAGSLKNVKSSPELGGRGERASKTD</sequence>
<organism evidence="6 7">
    <name type="scientific">Kwoniella heveanensis BCC8398</name>
    <dbReference type="NCBI Taxonomy" id="1296120"/>
    <lineage>
        <taxon>Eukaryota</taxon>
        <taxon>Fungi</taxon>
        <taxon>Dikarya</taxon>
        <taxon>Basidiomycota</taxon>
        <taxon>Agaricomycotina</taxon>
        <taxon>Tremellomycetes</taxon>
        <taxon>Tremellales</taxon>
        <taxon>Cryptococcaceae</taxon>
        <taxon>Kwoniella</taxon>
    </lineage>
</organism>